<keyword evidence="2" id="KW-0045">Antibiotic biosynthesis</keyword>
<evidence type="ECO:0000256" key="2">
    <source>
        <dbReference type="ARBA" id="ARBA00023194"/>
    </source>
</evidence>
<keyword evidence="3" id="KW-0560">Oxidoreductase</keyword>
<evidence type="ECO:0000313" key="5">
    <source>
        <dbReference type="EMBL" id="GIH42570.1"/>
    </source>
</evidence>
<dbReference type="PANTHER" id="PTHR47990">
    <property type="entry name" value="2-OXOGLUTARATE (2OG) AND FE(II)-DEPENDENT OXYGENASE SUPERFAMILY PROTEIN-RELATED"/>
    <property type="match status" value="1"/>
</dbReference>
<comment type="caution">
    <text evidence="5">The sequence shown here is derived from an EMBL/GenBank/DDBJ whole genome shotgun (WGS) entry which is preliminary data.</text>
</comment>
<accession>A0ABQ4G669</accession>
<comment type="similarity">
    <text evidence="3">Belongs to the iron/ascorbate-dependent oxidoreductase family.</text>
</comment>
<dbReference type="Pfam" id="PF14226">
    <property type="entry name" value="DIOX_N"/>
    <property type="match status" value="1"/>
</dbReference>
<dbReference type="Proteomes" id="UP000603904">
    <property type="component" value="Unassembled WGS sequence"/>
</dbReference>
<evidence type="ECO:0000256" key="3">
    <source>
        <dbReference type="RuleBase" id="RU003682"/>
    </source>
</evidence>
<dbReference type="EMBL" id="BOOC01000031">
    <property type="protein sequence ID" value="GIH42570.1"/>
    <property type="molecule type" value="Genomic_DNA"/>
</dbReference>
<dbReference type="RefSeq" id="WP_204059762.1">
    <property type="nucleotide sequence ID" value="NZ_BAAAGP010000006.1"/>
</dbReference>
<organism evidence="5 6">
    <name type="scientific">Microbispora corallina</name>
    <dbReference type="NCBI Taxonomy" id="83302"/>
    <lineage>
        <taxon>Bacteria</taxon>
        <taxon>Bacillati</taxon>
        <taxon>Actinomycetota</taxon>
        <taxon>Actinomycetes</taxon>
        <taxon>Streptosporangiales</taxon>
        <taxon>Streptosporangiaceae</taxon>
        <taxon>Microbispora</taxon>
    </lineage>
</organism>
<evidence type="ECO:0000313" key="6">
    <source>
        <dbReference type="Proteomes" id="UP000603904"/>
    </source>
</evidence>
<evidence type="ECO:0000256" key="1">
    <source>
        <dbReference type="ARBA" id="ARBA00004792"/>
    </source>
</evidence>
<protein>
    <recommendedName>
        <fullName evidence="4">Fe2OG dioxygenase domain-containing protein</fullName>
    </recommendedName>
</protein>
<evidence type="ECO:0000259" key="4">
    <source>
        <dbReference type="PROSITE" id="PS51471"/>
    </source>
</evidence>
<dbReference type="InterPro" id="IPR050231">
    <property type="entry name" value="Iron_ascorbate_oxido_reductase"/>
</dbReference>
<gene>
    <name evidence="5" type="ORF">Mco01_55700</name>
</gene>
<dbReference type="Gene3D" id="2.60.120.330">
    <property type="entry name" value="B-lactam Antibiotic, Isopenicillin N Synthase, Chain"/>
    <property type="match status" value="1"/>
</dbReference>
<comment type="pathway">
    <text evidence="1">Antibiotic biosynthesis.</text>
</comment>
<sequence>MTITKLPVIDLELALSDDAPADLLDAARAAAEQVGIIQVVNHGVPAELIDEFHERVGRILDLPREDKKALASPTGHPYRGWRQWPDDFGRLELERFSIGQFATPDEAVAAGLPEEYAKLYEHANVWPEDDPSLADVARRYHDASVGVAEKVLALYARVLDVPVSAFPTAGRPYYTSFVVNNYPTWTYTDNGSTADEDKLLLLEHADGSALTVLHQRGDYEGLQGQAPDGSWIPVPIVPGALQVFSGTLLTKWTNGLLRPGRHRVVAGGTVTRRSTAVFWHPSLDTVIEPLAPFVRSEGTDFEPTLLWDDVKDNVEDYLQVFGRPEQVAAWREGRPYVAELAEAEA</sequence>
<dbReference type="Pfam" id="PF03171">
    <property type="entry name" value="2OG-FeII_Oxy"/>
    <property type="match status" value="1"/>
</dbReference>
<dbReference type="SUPFAM" id="SSF51197">
    <property type="entry name" value="Clavaminate synthase-like"/>
    <property type="match status" value="1"/>
</dbReference>
<keyword evidence="3" id="KW-0479">Metal-binding</keyword>
<dbReference type="InterPro" id="IPR044861">
    <property type="entry name" value="IPNS-like_FE2OG_OXY"/>
</dbReference>
<reference evidence="5 6" key="1">
    <citation type="submission" date="2021-01" db="EMBL/GenBank/DDBJ databases">
        <title>Whole genome shotgun sequence of Microbispora corallina NBRC 16416.</title>
        <authorList>
            <person name="Komaki H."/>
            <person name="Tamura T."/>
        </authorList>
    </citation>
    <scope>NUCLEOTIDE SEQUENCE [LARGE SCALE GENOMIC DNA]</scope>
    <source>
        <strain evidence="5 6">NBRC 16416</strain>
    </source>
</reference>
<dbReference type="InterPro" id="IPR027443">
    <property type="entry name" value="IPNS-like_sf"/>
</dbReference>
<dbReference type="InterPro" id="IPR026992">
    <property type="entry name" value="DIOX_N"/>
</dbReference>
<dbReference type="PROSITE" id="PS51471">
    <property type="entry name" value="FE2OG_OXY"/>
    <property type="match status" value="1"/>
</dbReference>
<dbReference type="InterPro" id="IPR005123">
    <property type="entry name" value="Oxoglu/Fe-dep_dioxygenase_dom"/>
</dbReference>
<keyword evidence="6" id="KW-1185">Reference proteome</keyword>
<name>A0ABQ4G669_9ACTN</name>
<proteinExistence type="inferred from homology"/>
<keyword evidence="3" id="KW-0408">Iron</keyword>
<feature type="domain" description="Fe2OG dioxygenase" evidence="4">
    <location>
        <begin position="172"/>
        <end position="281"/>
    </location>
</feature>